<dbReference type="PROSITE" id="PS50008">
    <property type="entry name" value="PIPLC_Y_DOMAIN"/>
    <property type="match status" value="1"/>
</dbReference>
<keyword evidence="5" id="KW-1185">Reference proteome</keyword>
<dbReference type="EMBL" id="CP134890">
    <property type="protein sequence ID" value="WNM20848.1"/>
    <property type="molecule type" value="Genomic_DNA"/>
</dbReference>
<feature type="transmembrane region" description="Helical" evidence="1">
    <location>
        <begin position="229"/>
        <end position="252"/>
    </location>
</feature>
<keyword evidence="1" id="KW-0472">Membrane</keyword>
<evidence type="ECO:0000313" key="4">
    <source>
        <dbReference type="EMBL" id="WNM20848.1"/>
    </source>
</evidence>
<keyword evidence="1" id="KW-0812">Transmembrane</keyword>
<evidence type="ECO:0000259" key="2">
    <source>
        <dbReference type="PROSITE" id="PS50008"/>
    </source>
</evidence>
<accession>A0AA96J4R6</accession>
<dbReference type="EMBL" id="CP134878">
    <property type="protein sequence ID" value="WNM19459.1"/>
    <property type="molecule type" value="Genomic_DNA"/>
</dbReference>
<reference evidence="3 5" key="1">
    <citation type="submission" date="2023-09" db="EMBL/GenBank/DDBJ databases">
        <title>Flavobacterium sp. a novel bacteria isolate from Pepper rhizosphere.</title>
        <authorList>
            <person name="Peng Y."/>
            <person name="Lee J."/>
        </authorList>
    </citation>
    <scope>NUCLEOTIDE SEQUENCE</scope>
    <source>
        <strain evidence="3">PMR2A8</strain>
        <strain evidence="4 5">PMTSA4</strain>
    </source>
</reference>
<dbReference type="RefSeq" id="WP_313324351.1">
    <property type="nucleotide sequence ID" value="NZ_CP134878.1"/>
</dbReference>
<dbReference type="InterPro" id="IPR001711">
    <property type="entry name" value="PLipase_C_Pinositol-sp_Y"/>
</dbReference>
<dbReference type="Proteomes" id="UP001304515">
    <property type="component" value="Chromosome"/>
</dbReference>
<proteinExistence type="predicted"/>
<sequence>MEFIFNKIVKFNTLQAVGIFKDDISIRFYVLKIRKKKNSIEILEATKYDDFEFLKNKLDSKIPILLLIDGKGVVNKKIDLKDEKDVEWIKNLDYSNIHFTSYSTSENQFLSFCRNHVLEEYYDMMQQNSFQIIDFYVGAIVTVLAHDFVDKSKITANENIFYFEENNLVNIIKKDENYEPLFYSVDEKSISNFHLPLYSAAINFYVQEEAIAKSTYKSNEKDEIIYKKAFEILGITMVVSFFCLLLVSYFSIQYFIGKNASLTLEINYATKSYKLISDLENEKESKFKILNEIGASSKNFISYYNYQIARLTPSDIKFSTIEFAPLKKEIKKTDKPEFDFKTIIIKGQTIDEVSFNSWIDVLKNEKWVSKLEIISIKKDRKNDTFFELKITIADV</sequence>
<name>A0AA96EVN9_9FLAO</name>
<evidence type="ECO:0000313" key="3">
    <source>
        <dbReference type="EMBL" id="WNM19459.1"/>
    </source>
</evidence>
<evidence type="ECO:0000313" key="5">
    <source>
        <dbReference type="Proteomes" id="UP001304515"/>
    </source>
</evidence>
<organism evidence="3">
    <name type="scientific">Flavobacterium capsici</name>
    <dbReference type="NCBI Taxonomy" id="3075618"/>
    <lineage>
        <taxon>Bacteria</taxon>
        <taxon>Pseudomonadati</taxon>
        <taxon>Bacteroidota</taxon>
        <taxon>Flavobacteriia</taxon>
        <taxon>Flavobacteriales</taxon>
        <taxon>Flavobacteriaceae</taxon>
        <taxon>Flavobacterium</taxon>
    </lineage>
</organism>
<protein>
    <recommendedName>
        <fullName evidence="2">PI-PLC Y-box domain-containing protein</fullName>
    </recommendedName>
</protein>
<keyword evidence="1" id="KW-1133">Transmembrane helix</keyword>
<dbReference type="GO" id="GO:0035556">
    <property type="term" value="P:intracellular signal transduction"/>
    <property type="evidence" value="ECO:0007669"/>
    <property type="project" value="InterPro"/>
</dbReference>
<dbReference type="GO" id="GO:0006629">
    <property type="term" value="P:lipid metabolic process"/>
    <property type="evidence" value="ECO:0007669"/>
    <property type="project" value="InterPro"/>
</dbReference>
<dbReference type="KEGG" id="fcj:RN605_09140"/>
<dbReference type="AlphaFoldDB" id="A0AA96EVN9"/>
<evidence type="ECO:0000256" key="1">
    <source>
        <dbReference type="SAM" id="Phobius"/>
    </source>
</evidence>
<gene>
    <name evidence="4" type="ORF">RN605_09140</name>
    <name evidence="3" type="ORF">RN608_01970</name>
</gene>
<dbReference type="GO" id="GO:0004435">
    <property type="term" value="F:phosphatidylinositol-4,5-bisphosphate phospholipase C activity"/>
    <property type="evidence" value="ECO:0007669"/>
    <property type="project" value="InterPro"/>
</dbReference>
<feature type="domain" description="PI-PLC Y-box" evidence="2">
    <location>
        <begin position="246"/>
        <end position="326"/>
    </location>
</feature>
<accession>A0AA96EVN9</accession>